<evidence type="ECO:0000256" key="1">
    <source>
        <dbReference type="SAM" id="MobiDB-lite"/>
    </source>
</evidence>
<reference evidence="3" key="1">
    <citation type="journal article" date="2013" name="Science">
        <title>The Amborella genome and the evolution of flowering plants.</title>
        <authorList>
            <consortium name="Amborella Genome Project"/>
        </authorList>
    </citation>
    <scope>NUCLEOTIDE SEQUENCE [LARGE SCALE GENOMIC DNA]</scope>
</reference>
<feature type="compositionally biased region" description="Polar residues" evidence="1">
    <location>
        <begin position="36"/>
        <end position="52"/>
    </location>
</feature>
<accession>W1NVW4</accession>
<dbReference type="AlphaFoldDB" id="W1NVW4"/>
<dbReference type="Proteomes" id="UP000017836">
    <property type="component" value="Unassembled WGS sequence"/>
</dbReference>
<dbReference type="EMBL" id="KI394743">
    <property type="protein sequence ID" value="ERN01772.1"/>
    <property type="molecule type" value="Genomic_DNA"/>
</dbReference>
<protein>
    <submittedName>
        <fullName evidence="2">Uncharacterized protein</fullName>
    </submittedName>
</protein>
<proteinExistence type="predicted"/>
<evidence type="ECO:0000313" key="2">
    <source>
        <dbReference type="EMBL" id="ERN01772.1"/>
    </source>
</evidence>
<sequence>MDRVQPQLETEPATFPLGGTRSGRVEPKPGPKLEVPSSSRRSSQIVVGQVTLSLEPEPRLGSHSPAAALSNYPTHPSTSIGHRL</sequence>
<gene>
    <name evidence="2" type="ORF">AMTR_s00097p00170770</name>
</gene>
<name>W1NVW4_AMBTC</name>
<feature type="compositionally biased region" description="Polar residues" evidence="1">
    <location>
        <begin position="71"/>
        <end position="84"/>
    </location>
</feature>
<dbReference type="Gramene" id="ERN01772">
    <property type="protein sequence ID" value="ERN01772"/>
    <property type="gene ID" value="AMTR_s00097p00170770"/>
</dbReference>
<evidence type="ECO:0000313" key="3">
    <source>
        <dbReference type="Proteomes" id="UP000017836"/>
    </source>
</evidence>
<keyword evidence="3" id="KW-1185">Reference proteome</keyword>
<organism evidence="2 3">
    <name type="scientific">Amborella trichopoda</name>
    <dbReference type="NCBI Taxonomy" id="13333"/>
    <lineage>
        <taxon>Eukaryota</taxon>
        <taxon>Viridiplantae</taxon>
        <taxon>Streptophyta</taxon>
        <taxon>Embryophyta</taxon>
        <taxon>Tracheophyta</taxon>
        <taxon>Spermatophyta</taxon>
        <taxon>Magnoliopsida</taxon>
        <taxon>Amborellales</taxon>
        <taxon>Amborellaceae</taxon>
        <taxon>Amborella</taxon>
    </lineage>
</organism>
<feature type="region of interest" description="Disordered" evidence="1">
    <location>
        <begin position="1"/>
        <end position="84"/>
    </location>
</feature>
<dbReference type="HOGENOM" id="CLU_2530517_0_0_1"/>